<evidence type="ECO:0000256" key="1">
    <source>
        <dbReference type="SAM" id="Phobius"/>
    </source>
</evidence>
<reference evidence="2" key="1">
    <citation type="journal article" date="2023" name="Mol. Phylogenet. Evol.">
        <title>Genome-scale phylogeny and comparative genomics of the fungal order Sordariales.</title>
        <authorList>
            <person name="Hensen N."/>
            <person name="Bonometti L."/>
            <person name="Westerberg I."/>
            <person name="Brannstrom I.O."/>
            <person name="Guillou S."/>
            <person name="Cros-Aarteil S."/>
            <person name="Calhoun S."/>
            <person name="Haridas S."/>
            <person name="Kuo A."/>
            <person name="Mondo S."/>
            <person name="Pangilinan J."/>
            <person name="Riley R."/>
            <person name="LaButti K."/>
            <person name="Andreopoulos B."/>
            <person name="Lipzen A."/>
            <person name="Chen C."/>
            <person name="Yan M."/>
            <person name="Daum C."/>
            <person name="Ng V."/>
            <person name="Clum A."/>
            <person name="Steindorff A."/>
            <person name="Ohm R.A."/>
            <person name="Martin F."/>
            <person name="Silar P."/>
            <person name="Natvig D.O."/>
            <person name="Lalanne C."/>
            <person name="Gautier V."/>
            <person name="Ament-Velasquez S.L."/>
            <person name="Kruys A."/>
            <person name="Hutchinson M.I."/>
            <person name="Powell A.J."/>
            <person name="Barry K."/>
            <person name="Miller A.N."/>
            <person name="Grigoriev I.V."/>
            <person name="Debuchy R."/>
            <person name="Gladieux P."/>
            <person name="Hiltunen Thoren M."/>
            <person name="Johannesson H."/>
        </authorList>
    </citation>
    <scope>NUCLEOTIDE SEQUENCE</scope>
    <source>
        <strain evidence="2">PSN293</strain>
    </source>
</reference>
<accession>A0AAN6YBZ5</accession>
<proteinExistence type="predicted"/>
<organism evidence="2 3">
    <name type="scientific">Rhypophila decipiens</name>
    <dbReference type="NCBI Taxonomy" id="261697"/>
    <lineage>
        <taxon>Eukaryota</taxon>
        <taxon>Fungi</taxon>
        <taxon>Dikarya</taxon>
        <taxon>Ascomycota</taxon>
        <taxon>Pezizomycotina</taxon>
        <taxon>Sordariomycetes</taxon>
        <taxon>Sordariomycetidae</taxon>
        <taxon>Sordariales</taxon>
        <taxon>Naviculisporaceae</taxon>
        <taxon>Rhypophila</taxon>
    </lineage>
</organism>
<keyword evidence="1" id="KW-0812">Transmembrane</keyword>
<reference evidence="2" key="2">
    <citation type="submission" date="2023-05" db="EMBL/GenBank/DDBJ databases">
        <authorList>
            <consortium name="Lawrence Berkeley National Laboratory"/>
            <person name="Steindorff A."/>
            <person name="Hensen N."/>
            <person name="Bonometti L."/>
            <person name="Westerberg I."/>
            <person name="Brannstrom I.O."/>
            <person name="Guillou S."/>
            <person name="Cros-Aarteil S."/>
            <person name="Calhoun S."/>
            <person name="Haridas S."/>
            <person name="Kuo A."/>
            <person name="Mondo S."/>
            <person name="Pangilinan J."/>
            <person name="Riley R."/>
            <person name="Labutti K."/>
            <person name="Andreopoulos B."/>
            <person name="Lipzen A."/>
            <person name="Chen C."/>
            <person name="Yanf M."/>
            <person name="Daum C."/>
            <person name="Ng V."/>
            <person name="Clum A."/>
            <person name="Ohm R."/>
            <person name="Martin F."/>
            <person name="Silar P."/>
            <person name="Natvig D."/>
            <person name="Lalanne C."/>
            <person name="Gautier V."/>
            <person name="Ament-Velasquez S.L."/>
            <person name="Kruys A."/>
            <person name="Hutchinson M.I."/>
            <person name="Powell A.J."/>
            <person name="Barry K."/>
            <person name="Miller A.N."/>
            <person name="Grigoriev I.V."/>
            <person name="Debuchy R."/>
            <person name="Gladieux P."/>
            <person name="Thoren M.H."/>
            <person name="Johannesson H."/>
        </authorList>
    </citation>
    <scope>NUCLEOTIDE SEQUENCE</scope>
    <source>
        <strain evidence="2">PSN293</strain>
    </source>
</reference>
<keyword evidence="1" id="KW-0472">Membrane</keyword>
<keyword evidence="3" id="KW-1185">Reference proteome</keyword>
<feature type="transmembrane region" description="Helical" evidence="1">
    <location>
        <begin position="52"/>
        <end position="69"/>
    </location>
</feature>
<keyword evidence="1" id="KW-1133">Transmembrane helix</keyword>
<evidence type="ECO:0000313" key="2">
    <source>
        <dbReference type="EMBL" id="KAK4216239.1"/>
    </source>
</evidence>
<sequence>MKGKMEMHPSQSVRAVLFSYCFCHGLFAPAGVTKTQSKELGQGRQAGVLYELYFILIMGVYYSLSTLSFRN</sequence>
<dbReference type="EMBL" id="MU858070">
    <property type="protein sequence ID" value="KAK4216239.1"/>
    <property type="molecule type" value="Genomic_DNA"/>
</dbReference>
<evidence type="ECO:0000313" key="3">
    <source>
        <dbReference type="Proteomes" id="UP001301769"/>
    </source>
</evidence>
<gene>
    <name evidence="2" type="ORF">QBC37DRAFT_417193</name>
</gene>
<feature type="transmembrane region" description="Helical" evidence="1">
    <location>
        <begin position="12"/>
        <end position="32"/>
    </location>
</feature>
<dbReference type="Proteomes" id="UP001301769">
    <property type="component" value="Unassembled WGS sequence"/>
</dbReference>
<name>A0AAN6YBZ5_9PEZI</name>
<comment type="caution">
    <text evidence="2">The sequence shown here is derived from an EMBL/GenBank/DDBJ whole genome shotgun (WGS) entry which is preliminary data.</text>
</comment>
<protein>
    <submittedName>
        <fullName evidence="2">Uncharacterized protein</fullName>
    </submittedName>
</protein>
<dbReference type="AlphaFoldDB" id="A0AAN6YBZ5"/>